<gene>
    <name evidence="2" type="ORF">DV515_00018659</name>
</gene>
<dbReference type="EMBL" id="QUSF01004126">
    <property type="protein sequence ID" value="RLV63060.1"/>
    <property type="molecule type" value="Genomic_DNA"/>
</dbReference>
<keyword evidence="3" id="KW-1185">Reference proteome</keyword>
<protein>
    <submittedName>
        <fullName evidence="2">Uncharacterized protein</fullName>
    </submittedName>
</protein>
<evidence type="ECO:0000313" key="2">
    <source>
        <dbReference type="EMBL" id="RLV63060.1"/>
    </source>
</evidence>
<dbReference type="Proteomes" id="UP000276834">
    <property type="component" value="Unassembled WGS sequence"/>
</dbReference>
<name>A0A3L8Q6W0_CHLGU</name>
<dbReference type="AlphaFoldDB" id="A0A3L8Q6W0"/>
<reference evidence="2 3" key="1">
    <citation type="journal article" date="2018" name="Proc. R. Soc. B">
        <title>A non-coding region near Follistatin controls head colour polymorphism in the Gouldian finch.</title>
        <authorList>
            <person name="Toomey M.B."/>
            <person name="Marques C.I."/>
            <person name="Andrade P."/>
            <person name="Araujo P.M."/>
            <person name="Sabatino S."/>
            <person name="Gazda M.A."/>
            <person name="Afonso S."/>
            <person name="Lopes R.J."/>
            <person name="Corbo J.C."/>
            <person name="Carneiro M."/>
        </authorList>
    </citation>
    <scope>NUCLEOTIDE SEQUENCE [LARGE SCALE GENOMIC DNA]</scope>
    <source>
        <strain evidence="2">Red01</strain>
        <tissue evidence="2">Muscle</tissue>
    </source>
</reference>
<feature type="region of interest" description="Disordered" evidence="1">
    <location>
        <begin position="78"/>
        <end position="210"/>
    </location>
</feature>
<sequence>MQIPRAPLIPSTAPLPPGPPLSSILYPFYSHGPTRDTEGGSQAKHLDQVGVRGKMSSPKPSQTCFSTSFQQDVQVFPLSPGRSHRSSFSVRPTGVGTAHPSRCFPANRAERIPQNAGTAAGNAARALSRDTRPGEPRVPGQARGTQQRSVSGGGRSGADPARSPLPPLRSGSRPFSAAAAPERIAPVLRCRRSGADPARSPLPPLRSGSR</sequence>
<proteinExistence type="predicted"/>
<comment type="caution">
    <text evidence="2">The sequence shown here is derived from an EMBL/GenBank/DDBJ whole genome shotgun (WGS) entry which is preliminary data.</text>
</comment>
<evidence type="ECO:0000313" key="3">
    <source>
        <dbReference type="Proteomes" id="UP000276834"/>
    </source>
</evidence>
<feature type="non-terminal residue" evidence="2">
    <location>
        <position position="210"/>
    </location>
</feature>
<evidence type="ECO:0000256" key="1">
    <source>
        <dbReference type="SAM" id="MobiDB-lite"/>
    </source>
</evidence>
<organism evidence="2 3">
    <name type="scientific">Chloebia gouldiae</name>
    <name type="common">Gouldian finch</name>
    <name type="synonym">Erythrura gouldiae</name>
    <dbReference type="NCBI Taxonomy" id="44316"/>
    <lineage>
        <taxon>Eukaryota</taxon>
        <taxon>Metazoa</taxon>
        <taxon>Chordata</taxon>
        <taxon>Craniata</taxon>
        <taxon>Vertebrata</taxon>
        <taxon>Euteleostomi</taxon>
        <taxon>Archelosauria</taxon>
        <taxon>Archosauria</taxon>
        <taxon>Dinosauria</taxon>
        <taxon>Saurischia</taxon>
        <taxon>Theropoda</taxon>
        <taxon>Coelurosauria</taxon>
        <taxon>Aves</taxon>
        <taxon>Neognathae</taxon>
        <taxon>Neoaves</taxon>
        <taxon>Telluraves</taxon>
        <taxon>Australaves</taxon>
        <taxon>Passeriformes</taxon>
        <taxon>Passeroidea</taxon>
        <taxon>Passeridae</taxon>
        <taxon>Chloebia</taxon>
    </lineage>
</organism>
<feature type="compositionally biased region" description="Low complexity" evidence="1">
    <location>
        <begin position="115"/>
        <end position="126"/>
    </location>
</feature>
<accession>A0A3L8Q6W0</accession>